<organism evidence="2 3">
    <name type="scientific">Paspalum vaginatum</name>
    <name type="common">seashore paspalum</name>
    <dbReference type="NCBI Taxonomy" id="158149"/>
    <lineage>
        <taxon>Eukaryota</taxon>
        <taxon>Viridiplantae</taxon>
        <taxon>Streptophyta</taxon>
        <taxon>Embryophyta</taxon>
        <taxon>Tracheophyta</taxon>
        <taxon>Spermatophyta</taxon>
        <taxon>Magnoliopsida</taxon>
        <taxon>Liliopsida</taxon>
        <taxon>Poales</taxon>
        <taxon>Poaceae</taxon>
        <taxon>PACMAD clade</taxon>
        <taxon>Panicoideae</taxon>
        <taxon>Andropogonodae</taxon>
        <taxon>Paspaleae</taxon>
        <taxon>Paspalinae</taxon>
        <taxon>Paspalum</taxon>
    </lineage>
</organism>
<accession>A0A9W8CDP7</accession>
<proteinExistence type="predicted"/>
<name>A0A9W8CDP7_9POAL</name>
<feature type="region of interest" description="Disordered" evidence="1">
    <location>
        <begin position="1"/>
        <end position="50"/>
    </location>
</feature>
<reference evidence="2 3" key="1">
    <citation type="submission" date="2022-10" db="EMBL/GenBank/DDBJ databases">
        <title>WGS assembly of Paspalum vaginatum 540-79.</title>
        <authorList>
            <person name="Sun G."/>
            <person name="Wase N."/>
            <person name="Shu S."/>
            <person name="Jenkins J."/>
            <person name="Zhou B."/>
            <person name="Torres-Rodriguez J."/>
            <person name="Chen C."/>
            <person name="Sandor L."/>
            <person name="Plott C."/>
            <person name="Yoshinga Y."/>
            <person name="Daum C."/>
            <person name="Qi P."/>
            <person name="Barry K."/>
            <person name="Lipzen A."/>
            <person name="Berry L."/>
            <person name="Pedersen C."/>
            <person name="Gottilla T."/>
            <person name="Foltz A."/>
            <person name="Yu H."/>
            <person name="O'Malley R."/>
            <person name="Zhang C."/>
            <person name="Devos K."/>
            <person name="Sigmon B."/>
            <person name="Yu B."/>
            <person name="Obata T."/>
            <person name="Schmutz J."/>
            <person name="Schnable J."/>
        </authorList>
    </citation>
    <scope>NUCLEOTIDE SEQUENCE [LARGE SCALE GENOMIC DNA]</scope>
    <source>
        <strain evidence="3">cv. 540-79</strain>
    </source>
</reference>
<evidence type="ECO:0000313" key="3">
    <source>
        <dbReference type="Proteomes" id="UP001164776"/>
    </source>
</evidence>
<dbReference type="AlphaFoldDB" id="A0A9W8CDP7"/>
<evidence type="ECO:0000313" key="2">
    <source>
        <dbReference type="EMBL" id="KAJ1255534.1"/>
    </source>
</evidence>
<keyword evidence="3" id="KW-1185">Reference proteome</keyword>
<dbReference type="Proteomes" id="UP001164776">
    <property type="component" value="Unassembled WGS sequence"/>
</dbReference>
<comment type="caution">
    <text evidence="2">The sequence shown here is derived from an EMBL/GenBank/DDBJ whole genome shotgun (WGS) entry which is preliminary data.</text>
</comment>
<protein>
    <submittedName>
        <fullName evidence="2">Uncharacterized protein</fullName>
    </submittedName>
</protein>
<evidence type="ECO:0000256" key="1">
    <source>
        <dbReference type="SAM" id="MobiDB-lite"/>
    </source>
</evidence>
<dbReference type="EMBL" id="MU629679">
    <property type="protein sequence ID" value="KAJ1255534.1"/>
    <property type="molecule type" value="Genomic_DNA"/>
</dbReference>
<sequence length="225" mass="23841">MAAGRCGPTGEAAAGAPRLRPDVAGGRPRAEGVEALPLLDSSRGPAAGDATEKATSVAGIAAVVVDPRPLLPDLKPWLPDLVEVVAYKVEVRLLRGVGFGPATTTLPRAPPPAAEPPRPHLLYSVAALLSADTRRLPPRLLASPSPCRRRRTSRRLARGGHFPRLQHSAPVLLSFCQRSAAAQRRRPGHRRAVLFLDPQQLPSSRSAGFHIRSSCSAAGCMLLLK</sequence>
<gene>
    <name evidence="2" type="ORF">BS78_K191000</name>
</gene>